<evidence type="ECO:0000256" key="1">
    <source>
        <dbReference type="PROSITE-ProRule" id="PRU00489"/>
    </source>
</evidence>
<dbReference type="InterPro" id="IPR009057">
    <property type="entry name" value="Homeodomain-like_sf"/>
</dbReference>
<sequence>MNSWLNSSENVVDEIKSTPSTSKITSLSKPKKTIEMKDENGKGKGKEVISQLNSYEESASDDSMDLDTDPLVWEQAAKIMETVEKDHLEKELKSLSMEDKPSLKRKQPHVDGEDLFTREAVKNWQPPRLRAWHARHTSPETYYFRLVVPGQLQHNGSWSKEEKKRFMERYQEWIDKGIRIGTMWGIFSKAFPHRVGYQCMSYYRSLVKKGILKDENYTIVDGKLKGSSNRFGAPSISNYSLDPEWETEEVKQIERQVDEWIKEFHGGSVIKQPTAVRRKPATAASTTAARPRNQKSRISDMITKMPQKQLRGENDDDDDDGFVDNGDAEVAHLQERDWDKEWKERLEAYKNFLTPYLDKEKRHQYWQAKQEWRRGLLTTEMLMQKSMIQKTPSTLPSTETANGAKVVQSTLSRFFTGVKKRKVDTPDELISFVRIPNELFSGVKQIQPLSKRIVRDATKSHYFELDSMHECSPILDLILEPNLEISNMSRLEGILVDPPWEFYVADGRNDGLCSWNITDFQKLMEKVITHMSAGLVFVWTHKLIQADVVRMMYTIDCKYVENLVWFKKSVNNVHLDNPSPYISSTKEILLIFKKGDGFELRHQRSPDVIIDFEIPTEQWIDDEYTEPKPSGVYDMIEILLPKAGFDDKLKRGRLLELWAKRNSPRREGWIMFHENKKHRNIE</sequence>
<feature type="domain" description="Myb-like" evidence="3">
    <location>
        <begin position="156"/>
        <end position="207"/>
    </location>
</feature>
<dbReference type="InterPro" id="IPR007757">
    <property type="entry name" value="MT-A70-like"/>
</dbReference>
<evidence type="ECO:0000313" key="4">
    <source>
        <dbReference type="EMBL" id="PHZ11228.1"/>
    </source>
</evidence>
<keyword evidence="5" id="KW-1185">Reference proteome</keyword>
<dbReference type="AlphaFoldDB" id="A0A2G4SR21"/>
<feature type="region of interest" description="Disordered" evidence="2">
    <location>
        <begin position="1"/>
        <end position="66"/>
    </location>
</feature>
<dbReference type="PROSITE" id="PS50090">
    <property type="entry name" value="MYB_LIKE"/>
    <property type="match status" value="1"/>
</dbReference>
<protein>
    <recommendedName>
        <fullName evidence="3">Myb-like domain-containing protein</fullName>
    </recommendedName>
</protein>
<dbReference type="STRING" id="1340429.A0A2G4SR21"/>
<evidence type="ECO:0000313" key="5">
    <source>
        <dbReference type="Proteomes" id="UP000242254"/>
    </source>
</evidence>
<dbReference type="PROSITE" id="PS51143">
    <property type="entry name" value="MT_A70"/>
    <property type="match status" value="1"/>
</dbReference>
<evidence type="ECO:0000256" key="2">
    <source>
        <dbReference type="SAM" id="MobiDB-lite"/>
    </source>
</evidence>
<dbReference type="Pfam" id="PF05063">
    <property type="entry name" value="MT-A70"/>
    <property type="match status" value="1"/>
</dbReference>
<dbReference type="SUPFAM" id="SSF46689">
    <property type="entry name" value="Homeodomain-like"/>
    <property type="match status" value="1"/>
</dbReference>
<feature type="compositionally biased region" description="Low complexity" evidence="2">
    <location>
        <begin position="17"/>
        <end position="28"/>
    </location>
</feature>
<name>A0A2G4SR21_RHIZD</name>
<feature type="region of interest" description="Disordered" evidence="2">
    <location>
        <begin position="275"/>
        <end position="325"/>
    </location>
</feature>
<feature type="compositionally biased region" description="Basic and acidic residues" evidence="2">
    <location>
        <begin position="32"/>
        <end position="47"/>
    </location>
</feature>
<organism evidence="4 5">
    <name type="scientific">Rhizopus microsporus ATCC 52813</name>
    <dbReference type="NCBI Taxonomy" id="1340429"/>
    <lineage>
        <taxon>Eukaryota</taxon>
        <taxon>Fungi</taxon>
        <taxon>Fungi incertae sedis</taxon>
        <taxon>Mucoromycota</taxon>
        <taxon>Mucoromycotina</taxon>
        <taxon>Mucoromycetes</taxon>
        <taxon>Mucorales</taxon>
        <taxon>Mucorineae</taxon>
        <taxon>Rhizopodaceae</taxon>
        <taxon>Rhizopus</taxon>
    </lineage>
</organism>
<proteinExistence type="inferred from homology"/>
<evidence type="ECO:0000259" key="3">
    <source>
        <dbReference type="PROSITE" id="PS50090"/>
    </source>
</evidence>
<reference evidence="4 5" key="1">
    <citation type="journal article" date="2016" name="Proc. Natl. Acad. Sci. U.S.A.">
        <title>Lipid metabolic changes in an early divergent fungus govern the establishment of a mutualistic symbiosis with endobacteria.</title>
        <authorList>
            <person name="Lastovetsky O.A."/>
            <person name="Gaspar M.L."/>
            <person name="Mondo S.J."/>
            <person name="LaButti K.M."/>
            <person name="Sandor L."/>
            <person name="Grigoriev I.V."/>
            <person name="Henry S.A."/>
            <person name="Pawlowska T.E."/>
        </authorList>
    </citation>
    <scope>NUCLEOTIDE SEQUENCE [LARGE SCALE GENOMIC DNA]</scope>
    <source>
        <strain evidence="4 5">ATCC 52813</strain>
    </source>
</reference>
<dbReference type="Proteomes" id="UP000242254">
    <property type="component" value="Unassembled WGS sequence"/>
</dbReference>
<feature type="compositionally biased region" description="Polar residues" evidence="2">
    <location>
        <begin position="1"/>
        <end position="10"/>
    </location>
</feature>
<gene>
    <name evidence="4" type="ORF">RHIMIDRAFT_238667</name>
</gene>
<dbReference type="RefSeq" id="XP_023464936.1">
    <property type="nucleotide sequence ID" value="XM_023609012.1"/>
</dbReference>
<comment type="similarity">
    <text evidence="1">Belongs to the MT-A70-like family.</text>
</comment>
<accession>A0A2G4SR21</accession>
<dbReference type="EMBL" id="KZ303852">
    <property type="protein sequence ID" value="PHZ11228.1"/>
    <property type="molecule type" value="Genomic_DNA"/>
</dbReference>
<dbReference type="GeneID" id="35440002"/>
<dbReference type="InterPro" id="IPR001005">
    <property type="entry name" value="SANT/Myb"/>
</dbReference>